<dbReference type="EMBL" id="BRLB01000003">
    <property type="protein sequence ID" value="GKX29334.1"/>
    <property type="molecule type" value="Genomic_DNA"/>
</dbReference>
<evidence type="ECO:0000313" key="2">
    <source>
        <dbReference type="Proteomes" id="UP001144256"/>
    </source>
</evidence>
<keyword evidence="2" id="KW-1185">Reference proteome</keyword>
<dbReference type="Proteomes" id="UP001144256">
    <property type="component" value="Unassembled WGS sequence"/>
</dbReference>
<dbReference type="InterPro" id="IPR047755">
    <property type="entry name" value="OrtA"/>
</dbReference>
<name>A0A9W5YCC2_9FIRM</name>
<protein>
    <submittedName>
        <fullName evidence="1">2-amino-4-ketopentanoate thiolase subunit alpha</fullName>
    </submittedName>
</protein>
<dbReference type="NCBIfam" id="NF040739">
    <property type="entry name" value="ornith_OrtA"/>
    <property type="match status" value="1"/>
</dbReference>
<accession>A0A9W5YCC2</accession>
<reference evidence="1" key="1">
    <citation type="submission" date="2022-06" db="EMBL/GenBank/DDBJ databases">
        <title>Vallitalea longa sp. nov., an anaerobic bacterium isolated from marine sediment.</title>
        <authorList>
            <person name="Hirano S."/>
            <person name="Terahara T."/>
            <person name="Mori K."/>
            <person name="Hamada M."/>
            <person name="Matsumoto R."/>
            <person name="Kobayashi T."/>
        </authorList>
    </citation>
    <scope>NUCLEOTIDE SEQUENCE</scope>
    <source>
        <strain evidence="1">SH18-1</strain>
    </source>
</reference>
<gene>
    <name evidence="1" type="primary">ortA</name>
    <name evidence="1" type="ORF">SH1V18_18140</name>
</gene>
<proteinExistence type="predicted"/>
<comment type="caution">
    <text evidence="1">The sequence shown here is derived from an EMBL/GenBank/DDBJ whole genome shotgun (WGS) entry which is preliminary data.</text>
</comment>
<dbReference type="RefSeq" id="WP_281814780.1">
    <property type="nucleotide sequence ID" value="NZ_BRLB01000003.1"/>
</dbReference>
<organism evidence="1 2">
    <name type="scientific">Vallitalea longa</name>
    <dbReference type="NCBI Taxonomy" id="2936439"/>
    <lineage>
        <taxon>Bacteria</taxon>
        <taxon>Bacillati</taxon>
        <taxon>Bacillota</taxon>
        <taxon>Clostridia</taxon>
        <taxon>Lachnospirales</taxon>
        <taxon>Vallitaleaceae</taxon>
        <taxon>Vallitalea</taxon>
    </lineage>
</organism>
<sequence>MIAKKGDWVRIHNIVLQPDKRASHLPDDTKKCPLEMWVKGFLVTEEACIDDEVVIETYIGRKMEGTLIEFNPSYQHTFGDYIPELSYIGNQLRAILGGEDSE</sequence>
<dbReference type="AlphaFoldDB" id="A0A9W5YCC2"/>
<dbReference type="Pfam" id="PF22010">
    <property type="entry name" value="OrtA"/>
    <property type="match status" value="1"/>
</dbReference>
<evidence type="ECO:0000313" key="1">
    <source>
        <dbReference type="EMBL" id="GKX29334.1"/>
    </source>
</evidence>